<proteinExistence type="predicted"/>
<name>A0ABN7XKU0_GIGMA</name>
<comment type="caution">
    <text evidence="2">The sequence shown here is derived from an EMBL/GenBank/DDBJ whole genome shotgun (WGS) entry which is preliminary data.</text>
</comment>
<sequence>VNDFEFACGIEFAGPSDLGEIREDPDTDKGKEYLESCSPSKHTDNIKKPLLIAQGKNDPRVKYEK</sequence>
<dbReference type="Gene3D" id="3.40.50.1820">
    <property type="entry name" value="alpha/beta hydrolase"/>
    <property type="match status" value="1"/>
</dbReference>
<protein>
    <submittedName>
        <fullName evidence="2">18305_t:CDS:1</fullName>
    </submittedName>
</protein>
<reference evidence="2 3" key="1">
    <citation type="submission" date="2021-06" db="EMBL/GenBank/DDBJ databases">
        <authorList>
            <person name="Kallberg Y."/>
            <person name="Tangrot J."/>
            <person name="Rosling A."/>
        </authorList>
    </citation>
    <scope>NUCLEOTIDE SEQUENCE [LARGE SCALE GENOMIC DNA]</scope>
    <source>
        <strain evidence="2 3">120-4 pot B 10/14</strain>
    </source>
</reference>
<accession>A0ABN7XKU0</accession>
<evidence type="ECO:0000256" key="1">
    <source>
        <dbReference type="SAM" id="MobiDB-lite"/>
    </source>
</evidence>
<evidence type="ECO:0000313" key="2">
    <source>
        <dbReference type="EMBL" id="CAG8855355.1"/>
    </source>
</evidence>
<keyword evidence="3" id="KW-1185">Reference proteome</keyword>
<dbReference type="EMBL" id="CAJVQB010148479">
    <property type="protein sequence ID" value="CAG8855355.1"/>
    <property type="molecule type" value="Genomic_DNA"/>
</dbReference>
<dbReference type="Proteomes" id="UP000789901">
    <property type="component" value="Unassembled WGS sequence"/>
</dbReference>
<feature type="compositionally biased region" description="Basic and acidic residues" evidence="1">
    <location>
        <begin position="19"/>
        <end position="34"/>
    </location>
</feature>
<gene>
    <name evidence="2" type="ORF">GMARGA_LOCUS44176</name>
</gene>
<feature type="region of interest" description="Disordered" evidence="1">
    <location>
        <begin position="17"/>
        <end position="65"/>
    </location>
</feature>
<organism evidence="2 3">
    <name type="scientific">Gigaspora margarita</name>
    <dbReference type="NCBI Taxonomy" id="4874"/>
    <lineage>
        <taxon>Eukaryota</taxon>
        <taxon>Fungi</taxon>
        <taxon>Fungi incertae sedis</taxon>
        <taxon>Mucoromycota</taxon>
        <taxon>Glomeromycotina</taxon>
        <taxon>Glomeromycetes</taxon>
        <taxon>Diversisporales</taxon>
        <taxon>Gigasporaceae</taxon>
        <taxon>Gigaspora</taxon>
    </lineage>
</organism>
<feature type="non-terminal residue" evidence="2">
    <location>
        <position position="65"/>
    </location>
</feature>
<feature type="non-terminal residue" evidence="2">
    <location>
        <position position="1"/>
    </location>
</feature>
<dbReference type="SUPFAM" id="SSF53474">
    <property type="entry name" value="alpha/beta-Hydrolases"/>
    <property type="match status" value="1"/>
</dbReference>
<dbReference type="InterPro" id="IPR029058">
    <property type="entry name" value="AB_hydrolase_fold"/>
</dbReference>
<evidence type="ECO:0000313" key="3">
    <source>
        <dbReference type="Proteomes" id="UP000789901"/>
    </source>
</evidence>